<reference evidence="4 6" key="1">
    <citation type="submission" date="2019-07" db="EMBL/GenBank/DDBJ databases">
        <title>Whole genome shotgun sequence of Clostridium butyricum NBRC 3858.</title>
        <authorList>
            <person name="Hosoyama A."/>
            <person name="Uohara A."/>
            <person name="Ohji S."/>
            <person name="Ichikawa N."/>
        </authorList>
    </citation>
    <scope>NUCLEOTIDE SEQUENCE [LARGE SCALE GENOMIC DNA]</scope>
    <source>
        <strain evidence="4 6">NBRC 3858</strain>
    </source>
</reference>
<dbReference type="InterPro" id="IPR035965">
    <property type="entry name" value="PAS-like_dom_sf"/>
</dbReference>
<dbReference type="PANTHER" id="PTHR45228">
    <property type="entry name" value="CYCLIC DI-GMP PHOSPHODIESTERASE TM_0186-RELATED"/>
    <property type="match status" value="1"/>
</dbReference>
<organism evidence="4 6">
    <name type="scientific">Clostridium butyricum</name>
    <dbReference type="NCBI Taxonomy" id="1492"/>
    <lineage>
        <taxon>Bacteria</taxon>
        <taxon>Bacillati</taxon>
        <taxon>Bacillota</taxon>
        <taxon>Clostridia</taxon>
        <taxon>Eubacteriales</taxon>
        <taxon>Clostridiaceae</taxon>
        <taxon>Clostridium</taxon>
    </lineage>
</organism>
<dbReference type="PROSITE" id="PS50887">
    <property type="entry name" value="GGDEF"/>
    <property type="match status" value="1"/>
</dbReference>
<dbReference type="SMART" id="SM00091">
    <property type="entry name" value="PAS"/>
    <property type="match status" value="1"/>
</dbReference>
<dbReference type="Pfam" id="PF13188">
    <property type="entry name" value="PAS_8"/>
    <property type="match status" value="1"/>
</dbReference>
<protein>
    <submittedName>
        <fullName evidence="5">Diguanylate cyclase</fullName>
    </submittedName>
    <submittedName>
        <fullName evidence="4">Histidine kinase</fullName>
    </submittedName>
</protein>
<dbReference type="Proteomes" id="UP000474042">
    <property type="component" value="Unassembled WGS sequence"/>
</dbReference>
<evidence type="ECO:0000259" key="3">
    <source>
        <dbReference type="PROSITE" id="PS51832"/>
    </source>
</evidence>
<dbReference type="InterPro" id="IPR000160">
    <property type="entry name" value="GGDEF_dom"/>
</dbReference>
<sequence length="480" mass="54986">MNYDVFKAFVDEMQHPVWIMDRELKIIYINDSYRNICGKTNKDILSMDCSEIFSKSTYDMIRKNCNTVIENKDIVLINDFVDNKNFKIKLVPIMNTYDEVSAIGGMYIFENVNENIFNTEDSMKKLESLKNKYKELKKLTFTDIMTQVYNRNYYEKICKKIVNEDNFPIGLIMADANGLKLVNDTLGHSEGDKLLINIAQILKEACTSEDYVFRIGGDEFIILTPNSNEKKCEKLMKDILDKCKKYEDIFINPSISLGFSIIDDENLDINKALKEAEDKVYLQKLLQKNSLSSSILNSLMISMEEKSYETEEHSNRVVKYSIEIGKRVSLSMSAMDELILVAKLHDIGKIGIDESILLKSGNLTDEEYEIAKSHTEKGYRIVKASNQLDSVAKGVLTHHERWDGNGYPLKLKGESIPLVARIVAIADAYDIMTTDTVYKKARTKEEAIGELKINAGHQFDPKIVEVFTNYLEKSKDVLKI</sequence>
<dbReference type="EMBL" id="BKBC01000030">
    <property type="protein sequence ID" value="GEQ21703.1"/>
    <property type="molecule type" value="Genomic_DNA"/>
</dbReference>
<dbReference type="SUPFAM" id="SSF55073">
    <property type="entry name" value="Nucleotide cyclase"/>
    <property type="match status" value="1"/>
</dbReference>
<comment type="caution">
    <text evidence="4">The sequence shown here is derived from an EMBL/GenBank/DDBJ whole genome shotgun (WGS) entry which is preliminary data.</text>
</comment>
<dbReference type="SUPFAM" id="SSF55785">
    <property type="entry name" value="PYP-like sensor domain (PAS domain)"/>
    <property type="match status" value="1"/>
</dbReference>
<dbReference type="SMART" id="SM00471">
    <property type="entry name" value="HDc"/>
    <property type="match status" value="1"/>
</dbReference>
<dbReference type="GO" id="GO:0016301">
    <property type="term" value="F:kinase activity"/>
    <property type="evidence" value="ECO:0007669"/>
    <property type="project" value="UniProtKB-KW"/>
</dbReference>
<dbReference type="InterPro" id="IPR037522">
    <property type="entry name" value="HD_GYP_dom"/>
</dbReference>
<dbReference type="SUPFAM" id="SSF109604">
    <property type="entry name" value="HD-domain/PDEase-like"/>
    <property type="match status" value="1"/>
</dbReference>
<dbReference type="Gene3D" id="3.30.70.270">
    <property type="match status" value="1"/>
</dbReference>
<dbReference type="Gene3D" id="3.30.450.20">
    <property type="entry name" value="PAS domain"/>
    <property type="match status" value="1"/>
</dbReference>
<dbReference type="PROSITE" id="PS51832">
    <property type="entry name" value="HD_GYP"/>
    <property type="match status" value="1"/>
</dbReference>
<dbReference type="Gene3D" id="1.10.3210.10">
    <property type="entry name" value="Hypothetical protein af1432"/>
    <property type="match status" value="1"/>
</dbReference>
<keyword evidence="4" id="KW-0418">Kinase</keyword>
<dbReference type="Pfam" id="PF00990">
    <property type="entry name" value="GGDEF"/>
    <property type="match status" value="1"/>
</dbReference>
<feature type="domain" description="GGDEF" evidence="2">
    <location>
        <begin position="167"/>
        <end position="296"/>
    </location>
</feature>
<evidence type="ECO:0000259" key="1">
    <source>
        <dbReference type="PROSITE" id="PS50112"/>
    </source>
</evidence>
<dbReference type="CDD" id="cd01949">
    <property type="entry name" value="GGDEF"/>
    <property type="match status" value="1"/>
</dbReference>
<dbReference type="InterPro" id="IPR003607">
    <property type="entry name" value="HD/PDEase_dom"/>
</dbReference>
<dbReference type="InterPro" id="IPR052020">
    <property type="entry name" value="Cyclic_di-GMP/3'3'-cGAMP_PDE"/>
</dbReference>
<accession>A0A512TNJ2</accession>
<dbReference type="Proteomes" id="UP000321089">
    <property type="component" value="Unassembled WGS sequence"/>
</dbReference>
<dbReference type="SMART" id="SM00267">
    <property type="entry name" value="GGDEF"/>
    <property type="match status" value="1"/>
</dbReference>
<dbReference type="PANTHER" id="PTHR45228:SF1">
    <property type="entry name" value="CYCLIC DI-GMP PHOSPHODIESTERASE TM_0186"/>
    <property type="match status" value="1"/>
</dbReference>
<proteinExistence type="predicted"/>
<dbReference type="AlphaFoldDB" id="A0A512TNJ2"/>
<evidence type="ECO:0000313" key="5">
    <source>
        <dbReference type="EMBL" id="NAS18237.1"/>
    </source>
</evidence>
<evidence type="ECO:0000313" key="6">
    <source>
        <dbReference type="Proteomes" id="UP000321089"/>
    </source>
</evidence>
<reference evidence="5 7" key="2">
    <citation type="submission" date="2020-01" db="EMBL/GenBank/DDBJ databases">
        <title>Genome sequence of a 1,3-propanediol producer, Clostridium butyricum S3.</title>
        <authorList>
            <person name="Zhou J."/>
        </authorList>
    </citation>
    <scope>NUCLEOTIDE SEQUENCE [LARGE SCALE GENOMIC DNA]</scope>
    <source>
        <strain evidence="5 7">S3</strain>
    </source>
</reference>
<dbReference type="Pfam" id="PF13487">
    <property type="entry name" value="HD_5"/>
    <property type="match status" value="1"/>
</dbReference>
<dbReference type="InterPro" id="IPR029787">
    <property type="entry name" value="Nucleotide_cyclase"/>
</dbReference>
<keyword evidence="4" id="KW-0808">Transferase</keyword>
<dbReference type="InterPro" id="IPR043128">
    <property type="entry name" value="Rev_trsase/Diguanyl_cyclase"/>
</dbReference>
<gene>
    <name evidence="4" type="ORF">CBU02nite_22090</name>
    <name evidence="5" type="ORF">GND98_010220</name>
</gene>
<evidence type="ECO:0000313" key="7">
    <source>
        <dbReference type="Proteomes" id="UP000474042"/>
    </source>
</evidence>
<dbReference type="PROSITE" id="PS50112">
    <property type="entry name" value="PAS"/>
    <property type="match status" value="1"/>
</dbReference>
<name>A0A512TNJ2_CLOBU</name>
<dbReference type="EMBL" id="WOFV02000028">
    <property type="protein sequence ID" value="NAS18237.1"/>
    <property type="molecule type" value="Genomic_DNA"/>
</dbReference>
<evidence type="ECO:0000313" key="4">
    <source>
        <dbReference type="EMBL" id="GEQ21703.1"/>
    </source>
</evidence>
<dbReference type="InterPro" id="IPR000014">
    <property type="entry name" value="PAS"/>
</dbReference>
<feature type="domain" description="HD-GYP" evidence="3">
    <location>
        <begin position="288"/>
        <end position="480"/>
    </location>
</feature>
<dbReference type="RefSeq" id="WP_024040427.1">
    <property type="nucleotide sequence ID" value="NZ_BKBC01000030.1"/>
</dbReference>
<dbReference type="CDD" id="cd00077">
    <property type="entry name" value="HDc"/>
    <property type="match status" value="1"/>
</dbReference>
<dbReference type="NCBIfam" id="TIGR00254">
    <property type="entry name" value="GGDEF"/>
    <property type="match status" value="1"/>
</dbReference>
<evidence type="ECO:0000259" key="2">
    <source>
        <dbReference type="PROSITE" id="PS50887"/>
    </source>
</evidence>
<feature type="domain" description="PAS" evidence="1">
    <location>
        <begin position="2"/>
        <end position="72"/>
    </location>
</feature>